<reference evidence="2" key="1">
    <citation type="submission" date="2023-07" db="EMBL/GenBank/DDBJ databases">
        <title>A chromosome-level genome assembly of Lolium multiflorum.</title>
        <authorList>
            <person name="Chen Y."/>
            <person name="Copetti D."/>
            <person name="Kolliker R."/>
            <person name="Studer B."/>
        </authorList>
    </citation>
    <scope>NUCLEOTIDE SEQUENCE</scope>
    <source>
        <strain evidence="2">02402/16</strain>
        <tissue evidence="2">Leaf</tissue>
    </source>
</reference>
<feature type="region of interest" description="Disordered" evidence="1">
    <location>
        <begin position="57"/>
        <end position="94"/>
    </location>
</feature>
<evidence type="ECO:0000313" key="3">
    <source>
        <dbReference type="Proteomes" id="UP001231189"/>
    </source>
</evidence>
<feature type="region of interest" description="Disordered" evidence="1">
    <location>
        <begin position="28"/>
        <end position="47"/>
    </location>
</feature>
<keyword evidence="3" id="KW-1185">Reference proteome</keyword>
<proteinExistence type="predicted"/>
<dbReference type="Proteomes" id="UP001231189">
    <property type="component" value="Unassembled WGS sequence"/>
</dbReference>
<feature type="region of interest" description="Disordered" evidence="1">
    <location>
        <begin position="158"/>
        <end position="199"/>
    </location>
</feature>
<gene>
    <name evidence="2" type="ORF">QYE76_015804</name>
</gene>
<feature type="compositionally biased region" description="Basic and acidic residues" evidence="1">
    <location>
        <begin position="158"/>
        <end position="172"/>
    </location>
</feature>
<dbReference type="EMBL" id="JAUUTY010000001">
    <property type="protein sequence ID" value="KAK1699107.1"/>
    <property type="molecule type" value="Genomic_DNA"/>
</dbReference>
<evidence type="ECO:0000256" key="1">
    <source>
        <dbReference type="SAM" id="MobiDB-lite"/>
    </source>
</evidence>
<comment type="caution">
    <text evidence="2">The sequence shown here is derived from an EMBL/GenBank/DDBJ whole genome shotgun (WGS) entry which is preliminary data.</text>
</comment>
<protein>
    <submittedName>
        <fullName evidence="2">Uncharacterized protein</fullName>
    </submittedName>
</protein>
<name>A0AAD8X9I2_LOLMU</name>
<feature type="compositionally biased region" description="Basic and acidic residues" evidence="1">
    <location>
        <begin position="187"/>
        <end position="199"/>
    </location>
</feature>
<accession>A0AAD8X9I2</accession>
<organism evidence="2 3">
    <name type="scientific">Lolium multiflorum</name>
    <name type="common">Italian ryegrass</name>
    <name type="synonym">Lolium perenne subsp. multiflorum</name>
    <dbReference type="NCBI Taxonomy" id="4521"/>
    <lineage>
        <taxon>Eukaryota</taxon>
        <taxon>Viridiplantae</taxon>
        <taxon>Streptophyta</taxon>
        <taxon>Embryophyta</taxon>
        <taxon>Tracheophyta</taxon>
        <taxon>Spermatophyta</taxon>
        <taxon>Magnoliopsida</taxon>
        <taxon>Liliopsida</taxon>
        <taxon>Poales</taxon>
        <taxon>Poaceae</taxon>
        <taxon>BOP clade</taxon>
        <taxon>Pooideae</taxon>
        <taxon>Poodae</taxon>
        <taxon>Poeae</taxon>
        <taxon>Poeae Chloroplast Group 2 (Poeae type)</taxon>
        <taxon>Loliodinae</taxon>
        <taxon>Loliinae</taxon>
        <taxon>Lolium</taxon>
    </lineage>
</organism>
<dbReference type="AlphaFoldDB" id="A0AAD8X9I2"/>
<sequence>MNGDGGRGVSTRVAVDSTLDAAALAKVKADTTMPGEPLLQGDATIRGSPWRPWIRTRSWLPRRADEGDDDAGGDGGGDAERKQTPLTSALRDPHVQELLLKDTGNAKLEAKLAQMEVNHGFKGCVKCMDKTPHLQLPKPPGSCKTVFQGTRMWLRFDHPAKRSSEEPHDRGAAKKYPSFWKIGKSAPRRERSDRENRRC</sequence>
<evidence type="ECO:0000313" key="2">
    <source>
        <dbReference type="EMBL" id="KAK1699107.1"/>
    </source>
</evidence>